<dbReference type="eggNOG" id="ENOG502SV30">
    <property type="taxonomic scope" value="Eukaryota"/>
</dbReference>
<dbReference type="EMBL" id="CP003014">
    <property type="protein sequence ID" value="AEO71282.1"/>
    <property type="molecule type" value="Genomic_DNA"/>
</dbReference>
<evidence type="ECO:0000313" key="3">
    <source>
        <dbReference type="EMBL" id="AEO71282.1"/>
    </source>
</evidence>
<proteinExistence type="predicted"/>
<dbReference type="RefSeq" id="XP_003657618.1">
    <property type="nucleotide sequence ID" value="XM_003657570.1"/>
</dbReference>
<dbReference type="OrthoDB" id="4483229at2759"/>
<feature type="domain" description="DUF6924" evidence="2">
    <location>
        <begin position="75"/>
        <end position="165"/>
    </location>
</feature>
<protein>
    <recommendedName>
        <fullName evidence="2">DUF6924 domain-containing protein</fullName>
    </recommendedName>
</protein>
<keyword evidence="4" id="KW-1185">Reference proteome</keyword>
<feature type="region of interest" description="Disordered" evidence="1">
    <location>
        <begin position="161"/>
        <end position="205"/>
    </location>
</feature>
<organism evidence="3 4">
    <name type="scientific">Thermothielavioides terrestris (strain ATCC 38088 / NRRL 8126)</name>
    <name type="common">Thielavia terrestris</name>
    <dbReference type="NCBI Taxonomy" id="578455"/>
    <lineage>
        <taxon>Eukaryota</taxon>
        <taxon>Fungi</taxon>
        <taxon>Dikarya</taxon>
        <taxon>Ascomycota</taxon>
        <taxon>Pezizomycotina</taxon>
        <taxon>Sordariomycetes</taxon>
        <taxon>Sordariomycetidae</taxon>
        <taxon>Sordariales</taxon>
        <taxon>Chaetomiaceae</taxon>
        <taxon>Thermothielavioides</taxon>
        <taxon>Thermothielavioides terrestris</taxon>
    </lineage>
</organism>
<dbReference type="GeneID" id="11523219"/>
<gene>
    <name evidence="3" type="ORF">THITE_2123481</name>
</gene>
<dbReference type="InterPro" id="IPR053832">
    <property type="entry name" value="DUF6924"/>
</dbReference>
<evidence type="ECO:0000256" key="1">
    <source>
        <dbReference type="SAM" id="MobiDB-lite"/>
    </source>
</evidence>
<accession>G2RHH0</accession>
<dbReference type="Proteomes" id="UP000008181">
    <property type="component" value="Chromosome 6"/>
</dbReference>
<evidence type="ECO:0000259" key="2">
    <source>
        <dbReference type="Pfam" id="PF21962"/>
    </source>
</evidence>
<dbReference type="HOGENOM" id="CLU_1338358_0_0_1"/>
<name>G2RHH0_THETT</name>
<dbReference type="Pfam" id="PF21962">
    <property type="entry name" value="DUF6924"/>
    <property type="match status" value="1"/>
</dbReference>
<evidence type="ECO:0000313" key="4">
    <source>
        <dbReference type="Proteomes" id="UP000008181"/>
    </source>
</evidence>
<reference evidence="3 4" key="1">
    <citation type="journal article" date="2011" name="Nat. Biotechnol.">
        <title>Comparative genomic analysis of the thermophilic biomass-degrading fungi Myceliophthora thermophila and Thielavia terrestris.</title>
        <authorList>
            <person name="Berka R.M."/>
            <person name="Grigoriev I.V."/>
            <person name="Otillar R."/>
            <person name="Salamov A."/>
            <person name="Grimwood J."/>
            <person name="Reid I."/>
            <person name="Ishmael N."/>
            <person name="John T."/>
            <person name="Darmond C."/>
            <person name="Moisan M.-C."/>
            <person name="Henrissat B."/>
            <person name="Coutinho P.M."/>
            <person name="Lombard V."/>
            <person name="Natvig D.O."/>
            <person name="Lindquist E."/>
            <person name="Schmutz J."/>
            <person name="Lucas S."/>
            <person name="Harris P."/>
            <person name="Powlowski J."/>
            <person name="Bellemare A."/>
            <person name="Taylor D."/>
            <person name="Butler G."/>
            <person name="de Vries R.P."/>
            <person name="Allijn I.E."/>
            <person name="van den Brink J."/>
            <person name="Ushinsky S."/>
            <person name="Storms R."/>
            <person name="Powell A.J."/>
            <person name="Paulsen I.T."/>
            <person name="Elbourne L.D.H."/>
            <person name="Baker S.E."/>
            <person name="Magnuson J."/>
            <person name="LaBoissiere S."/>
            <person name="Clutterbuck A.J."/>
            <person name="Martinez D."/>
            <person name="Wogulis M."/>
            <person name="de Leon A.L."/>
            <person name="Rey M.W."/>
            <person name="Tsang A."/>
        </authorList>
    </citation>
    <scope>NUCLEOTIDE SEQUENCE [LARGE SCALE GENOMIC DNA]</scope>
    <source>
        <strain evidence="4">ATCC 38088 / NRRL 8126</strain>
    </source>
</reference>
<sequence>MTTIFAVCRTAEVPAEVIDNILTASYEYSEHLSAGIGQLLAVLPGPGDGNDGSNMDTVEANVTAAGTAAGLPPSPFIGMSAEQVAERLGEPKNRFFAVLDARTAEDSTVLLAAMETDDDVELTGRLQTVRAAPKWVQATLVALDIATMGFEEVIDMAEDEPSGVYGASGHPGRGEVESTNDEEDVLPSDTPVPPLVFGEVAEEDS</sequence>
<dbReference type="AlphaFoldDB" id="G2RHH0"/>
<dbReference type="KEGG" id="ttt:THITE_2123481"/>